<dbReference type="Gene3D" id="3.20.110.10">
    <property type="entry name" value="Glycoside hydrolase 38, N terminal domain"/>
    <property type="match status" value="1"/>
</dbReference>
<dbReference type="Pfam" id="PF10633">
    <property type="entry name" value="NPCBM_assoc"/>
    <property type="match status" value="1"/>
</dbReference>
<dbReference type="EMBL" id="JAIVFL010000001">
    <property type="protein sequence ID" value="MCI4677026.1"/>
    <property type="molecule type" value="Genomic_DNA"/>
</dbReference>
<keyword evidence="3" id="KW-0378">Hydrolase</keyword>
<keyword evidence="7" id="KW-1185">Reference proteome</keyword>
<comment type="similarity">
    <text evidence="1">Belongs to the glycosyl hydrolase 38 family.</text>
</comment>
<dbReference type="Pfam" id="PF01074">
    <property type="entry name" value="Glyco_hydro_38N"/>
    <property type="match status" value="1"/>
</dbReference>
<dbReference type="InterPro" id="IPR015341">
    <property type="entry name" value="Glyco_hydro_38_cen"/>
</dbReference>
<dbReference type="InterPro" id="IPR011013">
    <property type="entry name" value="Gal_mutarotase_sf_dom"/>
</dbReference>
<dbReference type="InterPro" id="IPR028995">
    <property type="entry name" value="Glyco_hydro_57/38_cen_sf"/>
</dbReference>
<organism evidence="6 7">
    <name type="scientific">Candidatus Mycolicibacterium alkanivorans</name>
    <dbReference type="NCBI Taxonomy" id="2954114"/>
    <lineage>
        <taxon>Bacteria</taxon>
        <taxon>Bacillati</taxon>
        <taxon>Actinomycetota</taxon>
        <taxon>Actinomycetes</taxon>
        <taxon>Mycobacteriales</taxon>
        <taxon>Mycobacteriaceae</taxon>
        <taxon>Mycolicibacterium</taxon>
    </lineage>
</organism>
<dbReference type="Pfam" id="PF09261">
    <property type="entry name" value="Alpha-mann_mid"/>
    <property type="match status" value="1"/>
</dbReference>
<dbReference type="InterPro" id="IPR027291">
    <property type="entry name" value="Glyco_hydro_38_N_sf"/>
</dbReference>
<accession>A0ABS9Z0I1</accession>
<dbReference type="SMART" id="SM00872">
    <property type="entry name" value="Alpha-mann_mid"/>
    <property type="match status" value="1"/>
</dbReference>
<comment type="caution">
    <text evidence="6">The sequence shown here is derived from an EMBL/GenBank/DDBJ whole genome shotgun (WGS) entry which is preliminary data.</text>
</comment>
<dbReference type="PANTHER" id="PTHR46017">
    <property type="entry name" value="ALPHA-MANNOSIDASE 2C1"/>
    <property type="match status" value="1"/>
</dbReference>
<dbReference type="InterPro" id="IPR011330">
    <property type="entry name" value="Glyco_hydro/deAcase_b/a-brl"/>
</dbReference>
<proteinExistence type="inferred from homology"/>
<feature type="domain" description="Glycoside hydrolase family 38 central" evidence="5">
    <location>
        <begin position="394"/>
        <end position="465"/>
    </location>
</feature>
<gene>
    <name evidence="6" type="ORF">K9U37_19860</name>
</gene>
<evidence type="ECO:0000313" key="7">
    <source>
        <dbReference type="Proteomes" id="UP001139068"/>
    </source>
</evidence>
<dbReference type="SUPFAM" id="SSF88713">
    <property type="entry name" value="Glycoside hydrolase/deacetylase"/>
    <property type="match status" value="1"/>
</dbReference>
<evidence type="ECO:0000256" key="1">
    <source>
        <dbReference type="ARBA" id="ARBA00009792"/>
    </source>
</evidence>
<dbReference type="SUPFAM" id="SSF74650">
    <property type="entry name" value="Galactose mutarotase-like"/>
    <property type="match status" value="2"/>
</dbReference>
<dbReference type="RefSeq" id="WP_243073145.1">
    <property type="nucleotide sequence ID" value="NZ_JAIVFL010000001.1"/>
</dbReference>
<evidence type="ECO:0000256" key="2">
    <source>
        <dbReference type="ARBA" id="ARBA00022723"/>
    </source>
</evidence>
<reference evidence="6" key="1">
    <citation type="journal article" date="2022" name="ISME J.">
        <title>Identification of active gaseous-alkane degraders at natural gas seeps.</title>
        <authorList>
            <person name="Farhan Ul Haque M."/>
            <person name="Hernandez M."/>
            <person name="Crombie A.T."/>
            <person name="Murrell J.C."/>
        </authorList>
    </citation>
    <scope>NUCLEOTIDE SEQUENCE</scope>
    <source>
        <strain evidence="6">ANDR5</strain>
    </source>
</reference>
<evidence type="ECO:0000313" key="6">
    <source>
        <dbReference type="EMBL" id="MCI4677026.1"/>
    </source>
</evidence>
<dbReference type="PANTHER" id="PTHR46017:SF1">
    <property type="entry name" value="ALPHA-MANNOSIDASE 2C1"/>
    <property type="match status" value="1"/>
</dbReference>
<dbReference type="InterPro" id="IPR013783">
    <property type="entry name" value="Ig-like_fold"/>
</dbReference>
<evidence type="ECO:0000256" key="3">
    <source>
        <dbReference type="ARBA" id="ARBA00022801"/>
    </source>
</evidence>
<protein>
    <submittedName>
        <fullName evidence="6">Alpha-mannosidase</fullName>
    </submittedName>
</protein>
<evidence type="ECO:0000256" key="4">
    <source>
        <dbReference type="ARBA" id="ARBA00023295"/>
    </source>
</evidence>
<keyword evidence="2" id="KW-0479">Metal-binding</keyword>
<dbReference type="Gene3D" id="2.60.40.10">
    <property type="entry name" value="Immunoglobulins"/>
    <property type="match status" value="1"/>
</dbReference>
<dbReference type="Gene3D" id="2.70.98.30">
    <property type="entry name" value="Golgi alpha-mannosidase II, domain 4"/>
    <property type="match status" value="1"/>
</dbReference>
<evidence type="ECO:0000259" key="5">
    <source>
        <dbReference type="SMART" id="SM00872"/>
    </source>
</evidence>
<dbReference type="Proteomes" id="UP001139068">
    <property type="component" value="Unassembled WGS sequence"/>
</dbReference>
<sequence length="1389" mass="148769">MRVTFAESTELFVGPPDVPLQLVRVGYADSSGGVIRVEGEGLSGEASVSVGDGVVEVPVAVQRAVVGERRAARAEGFAFEFAVAEPGWTMYMISHFHYDPVWWNTQGAYTSVWHEEPPGRARQNNGFALVAAHLEMARRDPDYKFVLAEVDYLKPYFDTHPEDRADLRRFIAQGRVEVMGGTYNEPNTNLVGPETVIRNFVHGIGFQRDVLGAHPATAWQLDVFGHDPQFPGMAADAGLTSSSWARGPHHQWGPMASRNGQAGDPRRMQFHSEFEWIAPSGLGLLTHYMPAHYSAGWWMDSSASLEEAEAATFELFTGLKSVALTRNVLLPVGTDYTPPNAWVTEIHRDWNSRYTWPRFVCALPSEFFAAVRAEGVAPSPQTRDMNPIYTGKDVSYIDAKQANHAAEDVVLGAERFAVFAALLTGARYPEAALAKAWVQLAFGAHHDGITGSESDQVYLDLLTGWRDAWELGGGARAAALGLLSKAVARAAGELVVWNPLAHKRTGIVTARLDAPVAGGVAVVDADGAELPAVVSEDGHLVSWRAADVRSLGWRTYRMVQTAADSGWKPLHCNEIANDYHRLRVDPARGGGVVSLVDLDDDVELIATGGVGNELAIYEEYPAHPQAGEGPWHLLPQGAVECSSATAADSVQAYRSALGERIVVRGHIGDILRYTQTLTLWHGIDRADISITIDEFTGADRLVRLRWPSPVPGALPVSGVGDAVVGRGFGLLHDHSTGEDRAVDSAEHPWTLDNPAHGWFGLSSAVRIRIGSDVRAVSVAEVVVPAEGTPSARELMVALVRAGVTATCSSAVHPRYGHLDVDSNLPDARFALGGPDENAFTAEVLEAADHTYTAELHRQLAATGQARVWVPAAQPLAAVWRPDADLRDPLALPVLIVAGHWAGGLTAAVAAVVDDLDDAQIEVTQTAPADCGDFEPRTVALINRGVPGFAVEPDHTLHSSLMRSCTGWPSGVWIDPPQRKAPDGSNLQLQHWTHTFDFALVSGDGDWRDCEIPSRSAEFNHPMVCVVADGGVGALPADGSLLTVDPAGAVALGALKVGGNPTAIGSSAAVDPEDVTIRLVETRGSTTEVTLCSEVGTVTSVVSADLLERARGDEHALSLRGYQIATVLARMDVPRVFDAHGAALAPDAEDAQPLYARYWLHHRGPAPLGGLPAVAHLHPETVLAQPGERLTLRLTAASDCSDATLNGSVRLRCPRGWAAEPGELAFELPARDHREADIELSVPADAEPGDYPVRAQLKLGGDVPQAWRQTVEDVCVVTVGAEARGELVRLVTEPDDVVVAPGDTARLTVTVAGDARADLALEAHLISPWGTWEWMGPAAVGEVLRAGAAVEVGFDIAPPPWLAPGRWWALIRIGCAGRLLYTPAVTVTVR</sequence>
<dbReference type="SUPFAM" id="SSF88688">
    <property type="entry name" value="Families 57/38 glycoside transferase middle domain"/>
    <property type="match status" value="1"/>
</dbReference>
<dbReference type="Gene3D" id="1.20.1270.50">
    <property type="entry name" value="Glycoside hydrolase family 38, central domain"/>
    <property type="match status" value="1"/>
</dbReference>
<name>A0ABS9Z0I1_9MYCO</name>
<keyword evidence="4" id="KW-0326">Glycosidase</keyword>
<dbReference type="InterPro" id="IPR000602">
    <property type="entry name" value="Glyco_hydro_38_N"/>
</dbReference>
<dbReference type="InterPro" id="IPR037094">
    <property type="entry name" value="Glyco_hydro_38_cen_sf"/>
</dbReference>
<dbReference type="CDD" id="cd10786">
    <property type="entry name" value="GH38N_AMII_like"/>
    <property type="match status" value="1"/>
</dbReference>
<dbReference type="InterPro" id="IPR018905">
    <property type="entry name" value="A-galactase_NEW3"/>
</dbReference>